<dbReference type="PANTHER" id="PTHR43096">
    <property type="entry name" value="DNAJ HOMOLOG 1, MITOCHONDRIAL-RELATED"/>
    <property type="match status" value="1"/>
</dbReference>
<dbReference type="GO" id="GO:0042026">
    <property type="term" value="P:protein refolding"/>
    <property type="evidence" value="ECO:0007669"/>
    <property type="project" value="TreeGrafter"/>
</dbReference>
<evidence type="ECO:0000259" key="2">
    <source>
        <dbReference type="PROSITE" id="PS50076"/>
    </source>
</evidence>
<dbReference type="PANTHER" id="PTHR43096:SF52">
    <property type="entry name" value="DNAJ HOMOLOG 1, MITOCHONDRIAL-RELATED"/>
    <property type="match status" value="1"/>
</dbReference>
<dbReference type="Proteomes" id="UP000018735">
    <property type="component" value="Chromosome"/>
</dbReference>
<keyword evidence="1" id="KW-0143">Chaperone</keyword>
<dbReference type="HOGENOM" id="CLU_933250_0_0_14"/>
<dbReference type="GO" id="GO:0005737">
    <property type="term" value="C:cytoplasm"/>
    <property type="evidence" value="ECO:0007669"/>
    <property type="project" value="TreeGrafter"/>
</dbReference>
<name>A0A0F6CKF4_MYCGL</name>
<gene>
    <name evidence="3" type="primary">dnaJ_5</name>
    <name evidence="3" type="ORF">GCW_01620</name>
</gene>
<dbReference type="GO" id="GO:0051082">
    <property type="term" value="F:unfolded protein binding"/>
    <property type="evidence" value="ECO:0007669"/>
    <property type="project" value="TreeGrafter"/>
</dbReference>
<feature type="domain" description="J" evidence="2">
    <location>
        <begin position="242"/>
        <end position="298"/>
    </location>
</feature>
<dbReference type="PRINTS" id="PR00625">
    <property type="entry name" value="JDOMAIN"/>
</dbReference>
<dbReference type="CDD" id="cd06257">
    <property type="entry name" value="DnaJ"/>
    <property type="match status" value="1"/>
</dbReference>
<evidence type="ECO:0000256" key="1">
    <source>
        <dbReference type="ARBA" id="ARBA00023186"/>
    </source>
</evidence>
<dbReference type="SUPFAM" id="SSF46565">
    <property type="entry name" value="Chaperone J-domain"/>
    <property type="match status" value="1"/>
</dbReference>
<dbReference type="PROSITE" id="PS50076">
    <property type="entry name" value="DNAJ_2"/>
    <property type="match status" value="1"/>
</dbReference>
<evidence type="ECO:0000313" key="3">
    <source>
        <dbReference type="EMBL" id="AHB99576.1"/>
    </source>
</evidence>
<dbReference type="Pfam" id="PF00226">
    <property type="entry name" value="DnaJ"/>
    <property type="match status" value="1"/>
</dbReference>
<dbReference type="InterPro" id="IPR036869">
    <property type="entry name" value="J_dom_sf"/>
</dbReference>
<dbReference type="InterPro" id="IPR001623">
    <property type="entry name" value="DnaJ_domain"/>
</dbReference>
<dbReference type="eggNOG" id="COG0484">
    <property type="taxonomic scope" value="Bacteria"/>
</dbReference>
<protein>
    <submittedName>
        <fullName evidence="3">Molecular chaperone DnaJ</fullName>
    </submittedName>
</protein>
<dbReference type="KEGG" id="mgz:GCW_01620"/>
<sequence>MADKQQPTQLNLIAYFDDYQSVQNEQQNSTTLRPIELDQFYRNLIRDISLSQTSSVYQQYDQPQYEEPATNNYQTSSYKITPDQEKTYYQKQTEAFNDHLNNGNYYNKNTTSFMFDDSLYNYQYDHSKINNKHVNSFSDGRERLFSDSVVNNKGAEKTAEFQIEDFIQWVAKKKEKWKKAREAKRKQREFKKRKLDDENAWYEKVMSEGTQAFRGSFGFDFNSIDWDNIDFNGSSNEEEINNAYRILGLSIHDSSDDVRSAYRRLAKKYHPDLNKDPGAEEMFKRINYAYEILNEYVL</sequence>
<dbReference type="RefSeq" id="WP_011884153.1">
    <property type="nucleotide sequence ID" value="NC_023030.2"/>
</dbReference>
<organism evidence="3 4">
    <name type="scientific">Mycoplasmoides gallisepticum S6</name>
    <dbReference type="NCBI Taxonomy" id="1006581"/>
    <lineage>
        <taxon>Bacteria</taxon>
        <taxon>Bacillati</taxon>
        <taxon>Mycoplasmatota</taxon>
        <taxon>Mycoplasmoidales</taxon>
        <taxon>Mycoplasmoidaceae</taxon>
        <taxon>Mycoplasmoides</taxon>
    </lineage>
</organism>
<reference evidence="3 4" key="1">
    <citation type="journal article" date="2011" name="PLoS ONE">
        <title>Core proteome of the minimal cell: comparative proteomics of three mollicute species.</title>
        <authorList>
            <person name="Fisunov G.Y."/>
            <person name="Alexeev D.G."/>
            <person name="Bazaleev N.A."/>
            <person name="Ladygina V.G."/>
            <person name="Galyamina M.A."/>
            <person name="Kondratov I.G."/>
            <person name="Zhukova N.A."/>
            <person name="Serebryakova M.V."/>
            <person name="Demina I.A."/>
            <person name="Govorun V.M."/>
        </authorList>
    </citation>
    <scope>NUCLEOTIDE SEQUENCE [LARGE SCALE GENOMIC DNA]</scope>
    <source>
        <strain evidence="3 4">S6</strain>
    </source>
</reference>
<proteinExistence type="predicted"/>
<dbReference type="Gene3D" id="1.10.287.110">
    <property type="entry name" value="DnaJ domain"/>
    <property type="match status" value="1"/>
</dbReference>
<accession>A0A0F6CKF4</accession>
<evidence type="ECO:0000313" key="4">
    <source>
        <dbReference type="Proteomes" id="UP000018735"/>
    </source>
</evidence>
<dbReference type="EMBL" id="CP006916">
    <property type="protein sequence ID" value="AHB99576.1"/>
    <property type="molecule type" value="Genomic_DNA"/>
</dbReference>
<dbReference type="SMART" id="SM00271">
    <property type="entry name" value="DnaJ"/>
    <property type="match status" value="1"/>
</dbReference>
<dbReference type="AlphaFoldDB" id="A0A0F6CKF4"/>